<accession>N1R3Y5</accession>
<proteinExistence type="predicted"/>
<dbReference type="EnsemblPlants" id="EMT17524">
    <property type="protein sequence ID" value="EMT17524"/>
    <property type="gene ID" value="F775_21664"/>
</dbReference>
<feature type="compositionally biased region" description="Polar residues" evidence="1">
    <location>
        <begin position="148"/>
        <end position="174"/>
    </location>
</feature>
<name>N1R3Y5_AEGTA</name>
<dbReference type="AlphaFoldDB" id="N1R3Y5"/>
<evidence type="ECO:0000256" key="1">
    <source>
        <dbReference type="SAM" id="MobiDB-lite"/>
    </source>
</evidence>
<feature type="region of interest" description="Disordered" evidence="1">
    <location>
        <begin position="129"/>
        <end position="181"/>
    </location>
</feature>
<sequence>MSSVLAHKAIVSPARGGRTRQAMEHGTSSAAALWGHEHLPLLARARSKDSVEYILQALWRTRRTGLDAADRAIVRDILQLPSDSELDPVRTYPLLISASSSPSARLLAPAVGVPQDTDPQKFQPEWREDTLKDQASAANSETTKGHLSKNQDASEQPATTQLHCGTSSAKVTSESGEKEGKLQLAKDSLDKMLNDVYPIRGKVSNAVSNDSLDKMLNDVYPIRGKVSNAVSNDSLDKMLNDVYPIRGKVSNAVSNDSLDKMLNDVYPIRGKVSNAFSVFADLQAIPTGAMEKQQEALRKG</sequence>
<organism evidence="2">
    <name type="scientific">Aegilops tauschii</name>
    <name type="common">Tausch's goatgrass</name>
    <name type="synonym">Aegilops squarrosa</name>
    <dbReference type="NCBI Taxonomy" id="37682"/>
    <lineage>
        <taxon>Eukaryota</taxon>
        <taxon>Viridiplantae</taxon>
        <taxon>Streptophyta</taxon>
        <taxon>Embryophyta</taxon>
        <taxon>Tracheophyta</taxon>
        <taxon>Spermatophyta</taxon>
        <taxon>Magnoliopsida</taxon>
        <taxon>Liliopsida</taxon>
        <taxon>Poales</taxon>
        <taxon>Poaceae</taxon>
        <taxon>BOP clade</taxon>
        <taxon>Pooideae</taxon>
        <taxon>Triticodae</taxon>
        <taxon>Triticeae</taxon>
        <taxon>Triticinae</taxon>
        <taxon>Aegilops</taxon>
    </lineage>
</organism>
<dbReference type="InterPro" id="IPR037360">
    <property type="entry name" value="COMMD9"/>
</dbReference>
<dbReference type="ExpressionAtlas" id="N1R3Y5">
    <property type="expression patterns" value="baseline"/>
</dbReference>
<dbReference type="PANTHER" id="PTHR15663">
    <property type="entry name" value="COMM DOMAIN-CONTAINING PROTEIN 9"/>
    <property type="match status" value="1"/>
</dbReference>
<evidence type="ECO:0000313" key="2">
    <source>
        <dbReference type="EnsemblPlants" id="EMT17524"/>
    </source>
</evidence>
<protein>
    <submittedName>
        <fullName evidence="2">Uncharacterized protein</fullName>
    </submittedName>
</protein>
<dbReference type="PANTHER" id="PTHR15663:SF4">
    <property type="entry name" value="COMM DOMAIN-CONTAINING PROTEIN 9"/>
    <property type="match status" value="1"/>
</dbReference>
<reference evidence="2" key="1">
    <citation type="submission" date="2015-06" db="UniProtKB">
        <authorList>
            <consortium name="EnsemblPlants"/>
        </authorList>
    </citation>
    <scope>IDENTIFICATION</scope>
</reference>